<keyword evidence="1" id="KW-0472">Membrane</keyword>
<dbReference type="Proteomes" id="UP000762676">
    <property type="component" value="Unassembled WGS sequence"/>
</dbReference>
<name>A0AAV4IYU6_9GAST</name>
<comment type="caution">
    <text evidence="2">The sequence shown here is derived from an EMBL/GenBank/DDBJ whole genome shotgun (WGS) entry which is preliminary data.</text>
</comment>
<keyword evidence="1" id="KW-1133">Transmembrane helix</keyword>
<proteinExistence type="predicted"/>
<keyword evidence="1" id="KW-0812">Transmembrane</keyword>
<reference evidence="2 3" key="1">
    <citation type="journal article" date="2021" name="Elife">
        <title>Chloroplast acquisition without the gene transfer in kleptoplastic sea slugs, Plakobranchus ocellatus.</title>
        <authorList>
            <person name="Maeda T."/>
            <person name="Takahashi S."/>
            <person name="Yoshida T."/>
            <person name="Shimamura S."/>
            <person name="Takaki Y."/>
            <person name="Nagai Y."/>
            <person name="Toyoda A."/>
            <person name="Suzuki Y."/>
            <person name="Arimoto A."/>
            <person name="Ishii H."/>
            <person name="Satoh N."/>
            <person name="Nishiyama T."/>
            <person name="Hasebe M."/>
            <person name="Maruyama T."/>
            <person name="Minagawa J."/>
            <person name="Obokata J."/>
            <person name="Shigenobu S."/>
        </authorList>
    </citation>
    <scope>NUCLEOTIDE SEQUENCE [LARGE SCALE GENOMIC DNA]</scope>
</reference>
<sequence>MHLDDLMETIGGFGRYQKVNLLLLCLFSLLSTCHVLSTVFIGAAPEFHCDITSINFSGTPLVSLTPSERTALLVHPDSYCHQYDLNETVAALTTKDLDVWPNRNRNYTYSNLSHELIALLGQ</sequence>
<dbReference type="AlphaFoldDB" id="A0AAV4IYU6"/>
<evidence type="ECO:0000313" key="3">
    <source>
        <dbReference type="Proteomes" id="UP000762676"/>
    </source>
</evidence>
<feature type="transmembrane region" description="Helical" evidence="1">
    <location>
        <begin position="21"/>
        <end position="44"/>
    </location>
</feature>
<gene>
    <name evidence="2" type="ORF">ElyMa_003149700</name>
</gene>
<keyword evidence="3" id="KW-1185">Reference proteome</keyword>
<dbReference type="EMBL" id="BMAT01006491">
    <property type="protein sequence ID" value="GFS13917.1"/>
    <property type="molecule type" value="Genomic_DNA"/>
</dbReference>
<accession>A0AAV4IYU6</accession>
<evidence type="ECO:0000313" key="2">
    <source>
        <dbReference type="EMBL" id="GFS13917.1"/>
    </source>
</evidence>
<evidence type="ECO:0000256" key="1">
    <source>
        <dbReference type="SAM" id="Phobius"/>
    </source>
</evidence>
<protein>
    <submittedName>
        <fullName evidence="2">Solute carrier family 22 member 7-like</fullName>
    </submittedName>
</protein>
<organism evidence="2 3">
    <name type="scientific">Elysia marginata</name>
    <dbReference type="NCBI Taxonomy" id="1093978"/>
    <lineage>
        <taxon>Eukaryota</taxon>
        <taxon>Metazoa</taxon>
        <taxon>Spiralia</taxon>
        <taxon>Lophotrochozoa</taxon>
        <taxon>Mollusca</taxon>
        <taxon>Gastropoda</taxon>
        <taxon>Heterobranchia</taxon>
        <taxon>Euthyneura</taxon>
        <taxon>Panpulmonata</taxon>
        <taxon>Sacoglossa</taxon>
        <taxon>Placobranchoidea</taxon>
        <taxon>Plakobranchidae</taxon>
        <taxon>Elysia</taxon>
    </lineage>
</organism>